<comment type="caution">
    <text evidence="1">The sequence shown here is derived from an EMBL/GenBank/DDBJ whole genome shotgun (WGS) entry which is preliminary data.</text>
</comment>
<organism evidence="1 2">
    <name type="scientific">Pedobacter alpinus</name>
    <dbReference type="NCBI Taxonomy" id="1590643"/>
    <lineage>
        <taxon>Bacteria</taxon>
        <taxon>Pseudomonadati</taxon>
        <taxon>Bacteroidota</taxon>
        <taxon>Sphingobacteriia</taxon>
        <taxon>Sphingobacteriales</taxon>
        <taxon>Sphingobacteriaceae</taxon>
        <taxon>Pedobacter</taxon>
    </lineage>
</organism>
<evidence type="ECO:0000313" key="2">
    <source>
        <dbReference type="Proteomes" id="UP001597546"/>
    </source>
</evidence>
<evidence type="ECO:0000313" key="1">
    <source>
        <dbReference type="EMBL" id="MFD2732945.1"/>
    </source>
</evidence>
<name>A0ABW5TW33_9SPHI</name>
<keyword evidence="2" id="KW-1185">Reference proteome</keyword>
<dbReference type="Proteomes" id="UP001597546">
    <property type="component" value="Unassembled WGS sequence"/>
</dbReference>
<dbReference type="EMBL" id="JBHULV010000050">
    <property type="protein sequence ID" value="MFD2732945.1"/>
    <property type="molecule type" value="Genomic_DNA"/>
</dbReference>
<sequence length="305" mass="35430">MMRYSFLILFFIVGLLSCQRSTPKTDPLKRDFRFESIKGIKYYEVRRTFASGISFNELGFQQTPEWAIRFLSDTTVQAYSPTKDKMLNFDLIFSHDGVYNFAREWFRIKAIGKDSLLLQRLEVNAKKIASDVRSEVYMTYYSEDYLKKINKSVDELRKPRKIDSVFVKQRVDLINANITDSSAFFAARNPVEFSSKSEIVDIKKLNTVDKLQNRSASYDYLYPEYTVNIQPAYKDFAYSISAIVDKNGRILVYRFNAQEDYKENRRKVLQGILDVYLAKLVTVKPGSTLGFKHSSVIVLNLIGKK</sequence>
<dbReference type="RefSeq" id="WP_379047946.1">
    <property type="nucleotide sequence ID" value="NZ_JBHSKW010000069.1"/>
</dbReference>
<dbReference type="PROSITE" id="PS51257">
    <property type="entry name" value="PROKAR_LIPOPROTEIN"/>
    <property type="match status" value="1"/>
</dbReference>
<proteinExistence type="predicted"/>
<accession>A0ABW5TW33</accession>
<gene>
    <name evidence="1" type="ORF">ACFSSE_14640</name>
</gene>
<reference evidence="2" key="1">
    <citation type="journal article" date="2019" name="Int. J. Syst. Evol. Microbiol.">
        <title>The Global Catalogue of Microorganisms (GCM) 10K type strain sequencing project: providing services to taxonomists for standard genome sequencing and annotation.</title>
        <authorList>
            <consortium name="The Broad Institute Genomics Platform"/>
            <consortium name="The Broad Institute Genome Sequencing Center for Infectious Disease"/>
            <person name="Wu L."/>
            <person name="Ma J."/>
        </authorList>
    </citation>
    <scope>NUCLEOTIDE SEQUENCE [LARGE SCALE GENOMIC DNA]</scope>
    <source>
        <strain evidence="2">KCTC 42456</strain>
    </source>
</reference>
<evidence type="ECO:0008006" key="3">
    <source>
        <dbReference type="Google" id="ProtNLM"/>
    </source>
</evidence>
<protein>
    <recommendedName>
        <fullName evidence="3">DUF4136 domain-containing protein</fullName>
    </recommendedName>
</protein>